<evidence type="ECO:0000313" key="1">
    <source>
        <dbReference type="EMBL" id="MCI4383775.1"/>
    </source>
</evidence>
<accession>A0ACC5WZS4</accession>
<dbReference type="Proteomes" id="UP000829447">
    <property type="component" value="Linkage Group LG11"/>
</dbReference>
<dbReference type="EMBL" id="CM040464">
    <property type="protein sequence ID" value="MCI4383775.1"/>
    <property type="molecule type" value="Genomic_DNA"/>
</dbReference>
<name>A0ACC5WZS4_PANGG</name>
<comment type="caution">
    <text evidence="1">The sequence shown here is derived from an EMBL/GenBank/DDBJ whole genome shotgun (WGS) entry which is preliminary data.</text>
</comment>
<sequence>MWLKCGSVVMQREGLERERERERERGYRNQKQKPALKSLEAFFLEAETIFISNTMEDISIDQKRLPGVKEVCRDFAVLEDHCLAHNLQEQEIENHLASNIHKSRLVQQDLRVAKRLQQEEDQRAKAQSQKQHQDIERIDNEIAQEIQEQLVRQAEKQKQQEAKDEAIARKLQEREMKEERRRQKQLEAKLEEQYYEDKGAYRPPSDPQVEYSGSDLPVSGRERNRELSRGRSPEHWPQKLDQNRRLDSHGNQNRYPEYYPVEVNPSKVSEHHKSEQNRGKNEGKARRQVPEQHLPEVKTKYPEEYLAGRNRHTDAEPRYNQELAMTMKERGYRDDPSDRDRTRRRDQDQERERERRRKGDKAQYRDKSQDKLNRDPSRDRLRHKEVDMGQNGYRHRSRDRDVELEIDKRGPKERVRDGERHWSRDRSRGRELDGPPSSKHYSEESEENADYTRQRLYSSDEVFEEPRSRSHSKGQTPRYRGQSVQEEYGMREAMQGLSQIDLRAQELKDMEVARRLQEEELMASKLDKRAAQVAQDEEIARQFMEEEEREYKKSRERERQQRRAEGDSRPTEEEMARPRTREEYDYQKARNPKSSRPPPHIHNYVNVDSSYAYSDNYSPRPPSRPEAAYKGAYYRQ</sequence>
<evidence type="ECO:0000313" key="2">
    <source>
        <dbReference type="Proteomes" id="UP000829447"/>
    </source>
</evidence>
<gene>
    <name evidence="1" type="ORF">PGIGA_G00030570</name>
</gene>
<keyword evidence="2" id="KW-1185">Reference proteome</keyword>
<organism evidence="1 2">
    <name type="scientific">Pangasianodon gigas</name>
    <name type="common">Mekong giant catfish</name>
    <name type="synonym">Pangasius gigas</name>
    <dbReference type="NCBI Taxonomy" id="30993"/>
    <lineage>
        <taxon>Eukaryota</taxon>
        <taxon>Metazoa</taxon>
        <taxon>Chordata</taxon>
        <taxon>Craniata</taxon>
        <taxon>Vertebrata</taxon>
        <taxon>Euteleostomi</taxon>
        <taxon>Actinopterygii</taxon>
        <taxon>Neopterygii</taxon>
        <taxon>Teleostei</taxon>
        <taxon>Ostariophysi</taxon>
        <taxon>Siluriformes</taxon>
        <taxon>Pangasiidae</taxon>
        <taxon>Pangasianodon</taxon>
    </lineage>
</organism>
<proteinExistence type="predicted"/>
<protein>
    <submittedName>
        <fullName evidence="1">Uncharacterized protein</fullName>
    </submittedName>
</protein>
<reference evidence="1 2" key="1">
    <citation type="journal article" date="2022" name="bioRxiv">
        <title>An ancient truncated duplication of the anti-Mullerian hormone receptor type 2 gene is a potential conserved master sex determinant in the Pangasiidae catfish family.</title>
        <authorList>
            <person name="Wen M."/>
            <person name="Pan Q."/>
            <person name="Jouanno E."/>
            <person name="Montfort J."/>
            <person name="Zahm M."/>
            <person name="Cabau C."/>
            <person name="Klopp C."/>
            <person name="Iampietro C."/>
            <person name="Roques C."/>
            <person name="Bouchez O."/>
            <person name="Castinel A."/>
            <person name="Donnadieu C."/>
            <person name="Parrinello H."/>
            <person name="Poncet C."/>
            <person name="Belmonte E."/>
            <person name="Gautier V."/>
            <person name="Avarre J.-C."/>
            <person name="Dugue R."/>
            <person name="Gustiano R."/>
            <person name="Ha T.T.T."/>
            <person name="Campet M."/>
            <person name="Sriphairoj K."/>
            <person name="Ribolli J."/>
            <person name="de Almeida F.L."/>
            <person name="Desvignes T."/>
            <person name="Postlethwait J.H."/>
            <person name="Bucao C.F."/>
            <person name="Robinson-Rechavi M."/>
            <person name="Bobe J."/>
            <person name="Herpin A."/>
            <person name="Guiguen Y."/>
        </authorList>
    </citation>
    <scope>NUCLEOTIDE SEQUENCE [LARGE SCALE GENOMIC DNA]</scope>
    <source>
        <strain evidence="1">YG-Dec2019</strain>
    </source>
</reference>